<dbReference type="SUPFAM" id="SSF48452">
    <property type="entry name" value="TPR-like"/>
    <property type="match status" value="1"/>
</dbReference>
<dbReference type="GO" id="GO:0005737">
    <property type="term" value="C:cytoplasm"/>
    <property type="evidence" value="ECO:0007669"/>
    <property type="project" value="TreeGrafter"/>
</dbReference>
<protein>
    <submittedName>
        <fullName evidence="1">Uncharacterized protein</fullName>
    </submittedName>
</protein>
<evidence type="ECO:0000313" key="2">
    <source>
        <dbReference type="Proteomes" id="UP000834106"/>
    </source>
</evidence>
<sequence>MLLLPIMSVPHGDKDLLDLLLYLLYVSPIVYKAINRLEDHVDFMGRSDNALRAIEKAGRIDPVNVEISVILNNVKLVGRARARGNDLFKSERYTEACSAYAEGLRHDPLNPILYCNRAACWFRHQQIQTRLIISC</sequence>
<organism evidence="1 2">
    <name type="scientific">Fraxinus pennsylvanica</name>
    <dbReference type="NCBI Taxonomy" id="56036"/>
    <lineage>
        <taxon>Eukaryota</taxon>
        <taxon>Viridiplantae</taxon>
        <taxon>Streptophyta</taxon>
        <taxon>Embryophyta</taxon>
        <taxon>Tracheophyta</taxon>
        <taxon>Spermatophyta</taxon>
        <taxon>Magnoliopsida</taxon>
        <taxon>eudicotyledons</taxon>
        <taxon>Gunneridae</taxon>
        <taxon>Pentapetalae</taxon>
        <taxon>asterids</taxon>
        <taxon>lamiids</taxon>
        <taxon>Lamiales</taxon>
        <taxon>Oleaceae</taxon>
        <taxon>Oleeae</taxon>
        <taxon>Fraxinus</taxon>
    </lineage>
</organism>
<reference evidence="1" key="1">
    <citation type="submission" date="2023-05" db="EMBL/GenBank/DDBJ databases">
        <authorList>
            <person name="Huff M."/>
        </authorList>
    </citation>
    <scope>NUCLEOTIDE SEQUENCE</scope>
</reference>
<dbReference type="AlphaFoldDB" id="A0AAD2DMB7"/>
<name>A0AAD2DMB7_9LAMI</name>
<dbReference type="PANTHER" id="PTHR46050">
    <property type="entry name" value="TPR REPEAT-CONTAINING THIOREDOXIN"/>
    <property type="match status" value="1"/>
</dbReference>
<accession>A0AAD2DMB7</accession>
<dbReference type="Proteomes" id="UP000834106">
    <property type="component" value="Chromosome 2"/>
</dbReference>
<keyword evidence="2" id="KW-1185">Reference proteome</keyword>
<dbReference type="Gene3D" id="1.25.40.10">
    <property type="entry name" value="Tetratricopeptide repeat domain"/>
    <property type="match status" value="1"/>
</dbReference>
<evidence type="ECO:0000313" key="1">
    <source>
        <dbReference type="EMBL" id="CAI9757075.1"/>
    </source>
</evidence>
<gene>
    <name evidence="1" type="ORF">FPE_LOCUS4505</name>
</gene>
<dbReference type="InterPro" id="IPR011990">
    <property type="entry name" value="TPR-like_helical_dom_sf"/>
</dbReference>
<dbReference type="EMBL" id="OU503037">
    <property type="protein sequence ID" value="CAI9757075.1"/>
    <property type="molecule type" value="Genomic_DNA"/>
</dbReference>
<dbReference type="PANTHER" id="PTHR46050:SF3">
    <property type="entry name" value="TPR REPEAT-CONTAINING THIOREDOXIN TTL1"/>
    <property type="match status" value="1"/>
</dbReference>
<dbReference type="InterPro" id="IPR044534">
    <property type="entry name" value="TTL1-4"/>
</dbReference>
<proteinExistence type="predicted"/>